<sequence>MKIFSILLLQCKNKVCGYSGYLIPNGCTVTRTERQMVPEEIEFMQAQIDTICSMDLATSEFILPIILNGVKQNNTINGLSEESLFYTAEELQRILDENSIQSVLDQTRISDLFTVLFCTEVNDGALVCAQCQRHYPLTNGIVDFVTATYKYRRIIFGFMVCYCINKDINKKSQTHLRLLILSL</sequence>
<accession>I3EFF6</accession>
<dbReference type="OrthoDB" id="2187549at2759"/>
<dbReference type="OMA" id="PSCTHAN"/>
<dbReference type="HOGENOM" id="CLU_1713777_0_0_1"/>
<evidence type="ECO:0000313" key="2">
    <source>
        <dbReference type="Proteomes" id="UP000002872"/>
    </source>
</evidence>
<proteinExistence type="predicted"/>
<organism evidence="1 2">
    <name type="scientific">Nematocida parisii (strain ERTm3)</name>
    <name type="common">Nematode killer fungus</name>
    <dbReference type="NCBI Taxonomy" id="935791"/>
    <lineage>
        <taxon>Eukaryota</taxon>
        <taxon>Fungi</taxon>
        <taxon>Fungi incertae sedis</taxon>
        <taxon>Microsporidia</taxon>
        <taxon>Nematocida</taxon>
    </lineage>
</organism>
<reference evidence="1" key="1">
    <citation type="submission" date="2011-01" db="EMBL/GenBank/DDBJ databases">
        <title>The Genome Sequence of Nematocida parisii strain ERTm3.</title>
        <authorList>
            <consortium name="The Broad Institute Genome Sequencing Platform"/>
            <consortium name="The Broad Institute Genome Sequencing Center for Infectious Disease"/>
            <person name="Cuomo C."/>
            <person name="Troemel E."/>
            <person name="Young S.K."/>
            <person name="Zeng Q."/>
            <person name="Gargeya S."/>
            <person name="Fitzgerald M."/>
            <person name="Haas B."/>
            <person name="Abouelleil A."/>
            <person name="Alvarado L."/>
            <person name="Arachchi H.M."/>
            <person name="Berlin A."/>
            <person name="Chapman S.B."/>
            <person name="Gearin G."/>
            <person name="Goldberg J."/>
            <person name="Griggs A."/>
            <person name="Gujja S."/>
            <person name="Hansen M."/>
            <person name="Heiman D."/>
            <person name="Howarth C."/>
            <person name="Larimer J."/>
            <person name="Lui A."/>
            <person name="MacDonald P.J.P."/>
            <person name="McCowen C."/>
            <person name="Montmayeur A."/>
            <person name="Murphy C."/>
            <person name="Neiman D."/>
            <person name="Pearson M."/>
            <person name="Priest M."/>
            <person name="Roberts A."/>
            <person name="Saif S."/>
            <person name="Shea T."/>
            <person name="Sisk P."/>
            <person name="Stolte C."/>
            <person name="Sykes S."/>
            <person name="Wortman J."/>
            <person name="Nusbaum C."/>
            <person name="Birren B."/>
        </authorList>
    </citation>
    <scope>NUCLEOTIDE SEQUENCE</scope>
    <source>
        <strain evidence="1">ERTm3</strain>
    </source>
</reference>
<gene>
    <name evidence="1" type="ORF">NEQG_02025</name>
</gene>
<dbReference type="VEuPathDB" id="MicrosporidiaDB:NEQG_02025"/>
<evidence type="ECO:0000313" key="1">
    <source>
        <dbReference type="EMBL" id="EIJ87953.1"/>
    </source>
</evidence>
<dbReference type="AlphaFoldDB" id="I3EFF6"/>
<dbReference type="Proteomes" id="UP000002872">
    <property type="component" value="Unassembled WGS sequence"/>
</dbReference>
<dbReference type="Gene3D" id="2.20.25.10">
    <property type="match status" value="1"/>
</dbReference>
<protein>
    <submittedName>
        <fullName evidence="1">Uncharacterized protein</fullName>
    </submittedName>
</protein>
<dbReference type="EMBL" id="GL870880">
    <property type="protein sequence ID" value="EIJ87953.1"/>
    <property type="molecule type" value="Genomic_DNA"/>
</dbReference>
<name>I3EFF6_NEMP3</name>
<keyword evidence="2" id="KW-1185">Reference proteome</keyword>
<dbReference type="InParanoid" id="I3EFF6"/>